<feature type="domain" description="MYND-type" evidence="5">
    <location>
        <begin position="1148"/>
        <end position="1187"/>
    </location>
</feature>
<dbReference type="GO" id="GO:0008270">
    <property type="term" value="F:zinc ion binding"/>
    <property type="evidence" value="ECO:0007669"/>
    <property type="project" value="UniProtKB-KW"/>
</dbReference>
<gene>
    <name evidence="6" type="ORF">CPB83DRAFT_855164</name>
</gene>
<protein>
    <recommendedName>
        <fullName evidence="5">MYND-type domain-containing protein</fullName>
    </recommendedName>
</protein>
<dbReference type="OrthoDB" id="432970at2759"/>
<dbReference type="InterPro" id="IPR027974">
    <property type="entry name" value="DUF4470"/>
</dbReference>
<comment type="caution">
    <text evidence="6">The sequence shown here is derived from an EMBL/GenBank/DDBJ whole genome shotgun (WGS) entry which is preliminary data.</text>
</comment>
<evidence type="ECO:0000313" key="6">
    <source>
        <dbReference type="EMBL" id="KAF9527999.1"/>
    </source>
</evidence>
<dbReference type="Gene3D" id="6.10.140.2220">
    <property type="match status" value="1"/>
</dbReference>
<dbReference type="Pfam" id="PF01753">
    <property type="entry name" value="zf-MYND"/>
    <property type="match status" value="1"/>
</dbReference>
<sequence length="1189" mass="133491">MAHPVLWCPKPFFYAIGNTPPACFTKDLSPEESAHVLLLGCGDPRSILYTVHANLGKVERTLDFTCCDVEPAVLARNIILLTLIADGFSSVHCWRIFYHFFLDNDSQTTLRTQCQELLQTSVSITTWNESKYGRYLRFCTPQTLNEVRRHWSFYLETTNLSQLEETGLRTAFVSGMKSGRKKLPSAAITITSMRSSAPVINSSTGGMTAGHSIFESYWVKGTIESSSLGNPLSPHPNALFGLSLAGKLFYPHYASNPIVGYHLAHLYATSTDFKGRDVVECSLQQFNDWCTSFKRRIQVSQTSTVIRIFAGDCLTFCQSLYICGSQRVTETTLQEAPFGVSHISLSEVDYSPVPKAPVAFNIIETSNLIDHLGLLNLLVVTVPILERKPWAVIHTNSLVRSKHDGPASSALTDRAFADIPTLSLLLGVCPSAYLAPFTTHSDKHETMLSVIQKSPQFHEAISWRYPSCIVAESKVPHSELDDHPPLISCDATQLGKFLFSVYLQMFLEENIDAILNARDKSAIVQRINIVHYTRASFAEFLAVIKPRVSADWEKTMDLLLLFILYDKTCNVGRSNYQDLICHMYLRGVYTKETIRWDFVKNARSPGDLFEGWKVVPPVVCIVLEVPRHHMRLLEKMDREEIHTLVIYCELRGPTGFNMQTSIRPTFGRISASGAHDERLVTVEVDPRGWEGDSSLIISFDVQLWILTREGGMTDVDFNLRTTPMNMEAIRVKTGKESTIFSASLTDAEHVYILRYRPNDPRDICPPDDFAPRLPSLHNQRQISVVFDESSTKITTLVQKDDLKKTKAKERLAGGAVVDVSVLTDNALLASFDGYEKLFTFPFPVRGRQRKTRIARRSSYIEVEVPIRPHFENHAELSLNYFPMARSSTSFNLVNMHYVNLDALPTLPTLPTDKLVWLNTHLGLMLSDSERVAQRFDPDNLEAMGMLVNLKESIAHCFLNFSGLKGERCRYPISTLSESEIGTNCIIFINALKLDVAENTVVLDACVVPGTLQNMQTVLPHAPQLLSGKASAIYTLADEMRTWKTLLPSLAERCRTWSHTSACEYRNIGIPASGKWQGVWDNIDSPLCSCGKGRNLGAFEKIREWQPLRSEATRVAIGPLFSFSFLEKSMADWNSNSPSTPSTTRKELCEFCASEGKPKLLVCSGCKAAKYCSAKCQQDHWKSHKKQSKK</sequence>
<evidence type="ECO:0000256" key="1">
    <source>
        <dbReference type="ARBA" id="ARBA00022723"/>
    </source>
</evidence>
<evidence type="ECO:0000256" key="3">
    <source>
        <dbReference type="ARBA" id="ARBA00022833"/>
    </source>
</evidence>
<evidence type="ECO:0000313" key="7">
    <source>
        <dbReference type="Proteomes" id="UP000807306"/>
    </source>
</evidence>
<dbReference type="InterPro" id="IPR002893">
    <property type="entry name" value="Znf_MYND"/>
</dbReference>
<name>A0A9P6EFD3_9AGAR</name>
<evidence type="ECO:0000259" key="5">
    <source>
        <dbReference type="PROSITE" id="PS50865"/>
    </source>
</evidence>
<organism evidence="6 7">
    <name type="scientific">Crepidotus variabilis</name>
    <dbReference type="NCBI Taxonomy" id="179855"/>
    <lineage>
        <taxon>Eukaryota</taxon>
        <taxon>Fungi</taxon>
        <taxon>Dikarya</taxon>
        <taxon>Basidiomycota</taxon>
        <taxon>Agaricomycotina</taxon>
        <taxon>Agaricomycetes</taxon>
        <taxon>Agaricomycetidae</taxon>
        <taxon>Agaricales</taxon>
        <taxon>Agaricineae</taxon>
        <taxon>Crepidotaceae</taxon>
        <taxon>Crepidotus</taxon>
    </lineage>
</organism>
<evidence type="ECO:0000256" key="2">
    <source>
        <dbReference type="ARBA" id="ARBA00022771"/>
    </source>
</evidence>
<dbReference type="PROSITE" id="PS50865">
    <property type="entry name" value="ZF_MYND_2"/>
    <property type="match status" value="1"/>
</dbReference>
<proteinExistence type="predicted"/>
<dbReference type="SUPFAM" id="SSF144232">
    <property type="entry name" value="HIT/MYND zinc finger-like"/>
    <property type="match status" value="1"/>
</dbReference>
<evidence type="ECO:0000256" key="4">
    <source>
        <dbReference type="PROSITE-ProRule" id="PRU00134"/>
    </source>
</evidence>
<accession>A0A9P6EFD3</accession>
<reference evidence="6" key="1">
    <citation type="submission" date="2020-11" db="EMBL/GenBank/DDBJ databases">
        <authorList>
            <consortium name="DOE Joint Genome Institute"/>
            <person name="Ahrendt S."/>
            <person name="Riley R."/>
            <person name="Andreopoulos W."/>
            <person name="Labutti K."/>
            <person name="Pangilinan J."/>
            <person name="Ruiz-Duenas F.J."/>
            <person name="Barrasa J.M."/>
            <person name="Sanchez-Garcia M."/>
            <person name="Camarero S."/>
            <person name="Miyauchi S."/>
            <person name="Serrano A."/>
            <person name="Linde D."/>
            <person name="Babiker R."/>
            <person name="Drula E."/>
            <person name="Ayuso-Fernandez I."/>
            <person name="Pacheco R."/>
            <person name="Padilla G."/>
            <person name="Ferreira P."/>
            <person name="Barriuso J."/>
            <person name="Kellner H."/>
            <person name="Castanera R."/>
            <person name="Alfaro M."/>
            <person name="Ramirez L."/>
            <person name="Pisabarro A.G."/>
            <person name="Kuo A."/>
            <person name="Tritt A."/>
            <person name="Lipzen A."/>
            <person name="He G."/>
            <person name="Yan M."/>
            <person name="Ng V."/>
            <person name="Cullen D."/>
            <person name="Martin F."/>
            <person name="Rosso M.-N."/>
            <person name="Henrissat B."/>
            <person name="Hibbett D."/>
            <person name="Martinez A.T."/>
            <person name="Grigoriev I.V."/>
        </authorList>
    </citation>
    <scope>NUCLEOTIDE SEQUENCE</scope>
    <source>
        <strain evidence="6">CBS 506.95</strain>
    </source>
</reference>
<keyword evidence="2 4" id="KW-0863">Zinc-finger</keyword>
<keyword evidence="3" id="KW-0862">Zinc</keyword>
<dbReference type="PANTHER" id="PTHR10237:SF15">
    <property type="entry name" value="LD37257P"/>
    <property type="match status" value="1"/>
</dbReference>
<dbReference type="EMBL" id="MU157856">
    <property type="protein sequence ID" value="KAF9527999.1"/>
    <property type="molecule type" value="Genomic_DNA"/>
</dbReference>
<dbReference type="AlphaFoldDB" id="A0A9P6EFD3"/>
<dbReference type="Proteomes" id="UP000807306">
    <property type="component" value="Unassembled WGS sequence"/>
</dbReference>
<dbReference type="InterPro" id="IPR024119">
    <property type="entry name" value="TF_DEAF-1"/>
</dbReference>
<keyword evidence="7" id="KW-1185">Reference proteome</keyword>
<dbReference type="Pfam" id="PF14737">
    <property type="entry name" value="DUF4470"/>
    <property type="match status" value="1"/>
</dbReference>
<keyword evidence="1" id="KW-0479">Metal-binding</keyword>
<dbReference type="GO" id="GO:0000981">
    <property type="term" value="F:DNA-binding transcription factor activity, RNA polymerase II-specific"/>
    <property type="evidence" value="ECO:0007669"/>
    <property type="project" value="TreeGrafter"/>
</dbReference>
<dbReference type="PANTHER" id="PTHR10237">
    <property type="entry name" value="DEFORMED EPIDERMAL AUTOREGULATORY FACTOR 1 HOMOLOG SUPPRESSIN"/>
    <property type="match status" value="1"/>
</dbReference>
<dbReference type="GO" id="GO:0005634">
    <property type="term" value="C:nucleus"/>
    <property type="evidence" value="ECO:0007669"/>
    <property type="project" value="TreeGrafter"/>
</dbReference>